<dbReference type="InterPro" id="IPR001754">
    <property type="entry name" value="OMPdeCOase_dom"/>
</dbReference>
<dbReference type="AlphaFoldDB" id="A0A285PBG2"/>
<proteinExistence type="inferred from homology"/>
<dbReference type="NCBIfam" id="TIGR02127">
    <property type="entry name" value="pyrF_sub2"/>
    <property type="match status" value="1"/>
</dbReference>
<dbReference type="GO" id="GO:0044205">
    <property type="term" value="P:'de novo' UMP biosynthetic process"/>
    <property type="evidence" value="ECO:0007669"/>
    <property type="project" value="UniProtKB-UniPathway"/>
</dbReference>
<evidence type="ECO:0000256" key="2">
    <source>
        <dbReference type="ARBA" id="ARBA00008847"/>
    </source>
</evidence>
<feature type="domain" description="Orotidine 5'-phosphate decarboxylase" evidence="8">
    <location>
        <begin position="33"/>
        <end position="276"/>
    </location>
</feature>
<evidence type="ECO:0000259" key="8">
    <source>
        <dbReference type="SMART" id="SM00934"/>
    </source>
</evidence>
<comment type="pathway">
    <text evidence="1">Pyrimidine metabolism; UMP biosynthesis via de novo pathway; UMP from orotate: step 2/2.</text>
</comment>
<dbReference type="CDD" id="cd04725">
    <property type="entry name" value="OMP_decarboxylase_like"/>
    <property type="match status" value="1"/>
</dbReference>
<dbReference type="Proteomes" id="UP000219439">
    <property type="component" value="Unassembled WGS sequence"/>
</dbReference>
<comment type="catalytic activity">
    <reaction evidence="6">
        <text>orotidine 5'-phosphate + H(+) = UMP + CO2</text>
        <dbReference type="Rhea" id="RHEA:11596"/>
        <dbReference type="ChEBI" id="CHEBI:15378"/>
        <dbReference type="ChEBI" id="CHEBI:16526"/>
        <dbReference type="ChEBI" id="CHEBI:57538"/>
        <dbReference type="ChEBI" id="CHEBI:57865"/>
        <dbReference type="EC" id="4.1.1.23"/>
    </reaction>
</comment>
<evidence type="ECO:0000313" key="9">
    <source>
        <dbReference type="EMBL" id="SNZ19072.1"/>
    </source>
</evidence>
<evidence type="ECO:0000256" key="3">
    <source>
        <dbReference type="ARBA" id="ARBA00022793"/>
    </source>
</evidence>
<evidence type="ECO:0000256" key="4">
    <source>
        <dbReference type="ARBA" id="ARBA00022975"/>
    </source>
</evidence>
<name>A0A285PBG2_9HYPH</name>
<dbReference type="PROSITE" id="PS00156">
    <property type="entry name" value="OMPDECASE"/>
    <property type="match status" value="1"/>
</dbReference>
<dbReference type="SUPFAM" id="SSF51366">
    <property type="entry name" value="Ribulose-phoshate binding barrel"/>
    <property type="match status" value="1"/>
</dbReference>
<dbReference type="SMART" id="SM00934">
    <property type="entry name" value="OMPdecase"/>
    <property type="match status" value="1"/>
</dbReference>
<evidence type="ECO:0000256" key="7">
    <source>
        <dbReference type="NCBIfam" id="TIGR02127"/>
    </source>
</evidence>
<evidence type="ECO:0000256" key="1">
    <source>
        <dbReference type="ARBA" id="ARBA00004861"/>
    </source>
</evidence>
<dbReference type="InterPro" id="IPR011995">
    <property type="entry name" value="OMPdecase_type-2"/>
</dbReference>
<dbReference type="Pfam" id="PF00215">
    <property type="entry name" value="OMPdecase"/>
    <property type="match status" value="1"/>
</dbReference>
<evidence type="ECO:0000256" key="6">
    <source>
        <dbReference type="ARBA" id="ARBA00049157"/>
    </source>
</evidence>
<keyword evidence="10" id="KW-1185">Reference proteome</keyword>
<dbReference type="EC" id="4.1.1.23" evidence="7"/>
<dbReference type="GO" id="GO:0004590">
    <property type="term" value="F:orotidine-5'-phosphate decarboxylase activity"/>
    <property type="evidence" value="ECO:0007669"/>
    <property type="project" value="UniProtKB-UniRule"/>
</dbReference>
<evidence type="ECO:0000256" key="5">
    <source>
        <dbReference type="ARBA" id="ARBA00023239"/>
    </source>
</evidence>
<protein>
    <recommendedName>
        <fullName evidence="7">Orotidine-5'-phosphate decarboxylase</fullName>
        <ecNumber evidence="7">4.1.1.23</ecNumber>
    </recommendedName>
</protein>
<evidence type="ECO:0000313" key="10">
    <source>
        <dbReference type="Proteomes" id="UP000219439"/>
    </source>
</evidence>
<comment type="similarity">
    <text evidence="2">Belongs to the OMP decarboxylase family. Type 2 subfamily.</text>
</comment>
<keyword evidence="3" id="KW-0210">Decarboxylase</keyword>
<keyword evidence="5" id="KW-0456">Lyase</keyword>
<dbReference type="RefSeq" id="WP_097153454.1">
    <property type="nucleotide sequence ID" value="NZ_OBEL01000002.1"/>
</dbReference>
<dbReference type="EMBL" id="OBEL01000002">
    <property type="protein sequence ID" value="SNZ19072.1"/>
    <property type="molecule type" value="Genomic_DNA"/>
</dbReference>
<reference evidence="9 10" key="1">
    <citation type="submission" date="2017-09" db="EMBL/GenBank/DDBJ databases">
        <authorList>
            <person name="Ehlers B."/>
            <person name="Leendertz F.H."/>
        </authorList>
    </citation>
    <scope>NUCLEOTIDE SEQUENCE [LARGE SCALE GENOMIC DNA]</scope>
    <source>
        <strain evidence="9 10">DSM 18289</strain>
    </source>
</reference>
<sequence length="280" mass="29987">MRADNNLPIASCREGSNMSLYEVLSNAPRSELSVCVGIDPTPTSLSAWGLDDTAKGARKFALTMLEAAADTVSLVKPQVAYFERFGVEGYAVLTDVIKEARQMGLLVLADAKRGDIGSTIDAYGAAWLGKTAPMQVDAITVTPYLGFGSLAPLLNRAHDAGAYVFVVTRSSNPEGTELQEHGNPKIWHKILDDIADWEQSRGNRTIGAVVGATVPSDLKYALDRLPEAYFLAPGIGQQGATYKDVIGLTDDRKRIIISSSRALAANGPKASDIRAAIYRS</sequence>
<dbReference type="PANTHER" id="PTHR43375">
    <property type="entry name" value="OROTIDINE 5'-PHOSPHATE DECARBOXYLASE"/>
    <property type="match status" value="1"/>
</dbReference>
<dbReference type="InterPro" id="IPR013785">
    <property type="entry name" value="Aldolase_TIM"/>
</dbReference>
<keyword evidence="4" id="KW-0665">Pyrimidine biosynthesis</keyword>
<gene>
    <name evidence="9" type="ORF">SAMN06265368_2150</name>
</gene>
<organism evidence="9 10">
    <name type="scientific">Cohaesibacter gelatinilyticus</name>
    <dbReference type="NCBI Taxonomy" id="372072"/>
    <lineage>
        <taxon>Bacteria</taxon>
        <taxon>Pseudomonadati</taxon>
        <taxon>Pseudomonadota</taxon>
        <taxon>Alphaproteobacteria</taxon>
        <taxon>Hyphomicrobiales</taxon>
        <taxon>Cohaesibacteraceae</taxon>
    </lineage>
</organism>
<dbReference type="OrthoDB" id="9808470at2"/>
<accession>A0A285PBG2</accession>
<dbReference type="InterPro" id="IPR011060">
    <property type="entry name" value="RibuloseP-bd_barrel"/>
</dbReference>
<dbReference type="GO" id="GO:0006207">
    <property type="term" value="P:'de novo' pyrimidine nucleobase biosynthetic process"/>
    <property type="evidence" value="ECO:0007669"/>
    <property type="project" value="InterPro"/>
</dbReference>
<dbReference type="Gene3D" id="3.20.20.70">
    <property type="entry name" value="Aldolase class I"/>
    <property type="match status" value="1"/>
</dbReference>
<dbReference type="UniPathway" id="UPA00070">
    <property type="reaction ID" value="UER00120"/>
</dbReference>
<dbReference type="InterPro" id="IPR018089">
    <property type="entry name" value="OMPdecase_AS"/>
</dbReference>
<dbReference type="PANTHER" id="PTHR43375:SF1">
    <property type="entry name" value="OROTIDINE 5'-PHOSPHATE DECARBOXYLASE"/>
    <property type="match status" value="1"/>
</dbReference>